<keyword evidence="3" id="KW-1185">Reference proteome</keyword>
<dbReference type="InterPro" id="IPR013321">
    <property type="entry name" value="Arc_rbn_hlx_hlx"/>
</dbReference>
<evidence type="ECO:0000313" key="3">
    <source>
        <dbReference type="Proteomes" id="UP000617634"/>
    </source>
</evidence>
<feature type="domain" description="Arc-like DNA binding" evidence="1">
    <location>
        <begin position="3"/>
        <end position="32"/>
    </location>
</feature>
<dbReference type="Pfam" id="PF03869">
    <property type="entry name" value="Arc"/>
    <property type="match status" value="1"/>
</dbReference>
<dbReference type="Proteomes" id="UP000617634">
    <property type="component" value="Unassembled WGS sequence"/>
</dbReference>
<accession>A0A931HFT4</accession>
<name>A0A931HFT4_9SPHN</name>
<keyword evidence="2" id="KW-0238">DNA-binding</keyword>
<dbReference type="GO" id="GO:0006355">
    <property type="term" value="P:regulation of DNA-templated transcription"/>
    <property type="evidence" value="ECO:0007669"/>
    <property type="project" value="InterPro"/>
</dbReference>
<sequence>MTHQFIVRMPPGLRSALKERAVENHRSMNGQAIYEIEAAQ</sequence>
<comment type="caution">
    <text evidence="2">The sequence shown here is derived from an EMBL/GenBank/DDBJ whole genome shotgun (WGS) entry which is preliminary data.</text>
</comment>
<reference evidence="2" key="1">
    <citation type="submission" date="2020-11" db="EMBL/GenBank/DDBJ databases">
        <title>Novosphingobium aureum sp. nov., a marine bacterium isolated from sediment of a salt flat.</title>
        <authorList>
            <person name="Yoo Y."/>
            <person name="Kim J.-J."/>
        </authorList>
    </citation>
    <scope>NUCLEOTIDE SEQUENCE</scope>
    <source>
        <strain evidence="2">YJ-S2-02</strain>
    </source>
</reference>
<proteinExistence type="predicted"/>
<organism evidence="2 3">
    <name type="scientific">Novosphingobium aureum</name>
    <dbReference type="NCBI Taxonomy" id="2792964"/>
    <lineage>
        <taxon>Bacteria</taxon>
        <taxon>Pseudomonadati</taxon>
        <taxon>Pseudomonadota</taxon>
        <taxon>Alphaproteobacteria</taxon>
        <taxon>Sphingomonadales</taxon>
        <taxon>Sphingomonadaceae</taxon>
        <taxon>Novosphingobium</taxon>
    </lineage>
</organism>
<dbReference type="InterPro" id="IPR005569">
    <property type="entry name" value="Arc_DNA-bd_dom"/>
</dbReference>
<dbReference type="AlphaFoldDB" id="A0A931HFT4"/>
<gene>
    <name evidence="2" type="ORF">I5E68_18920</name>
</gene>
<evidence type="ECO:0000313" key="2">
    <source>
        <dbReference type="EMBL" id="MBH0115022.1"/>
    </source>
</evidence>
<dbReference type="RefSeq" id="WP_197167122.1">
    <property type="nucleotide sequence ID" value="NZ_JADZGI010000006.1"/>
</dbReference>
<protein>
    <submittedName>
        <fullName evidence="2">Arc family DNA-binding protein</fullName>
    </submittedName>
</protein>
<dbReference type="InterPro" id="IPR010985">
    <property type="entry name" value="Ribbon_hlx_hlx"/>
</dbReference>
<dbReference type="SUPFAM" id="SSF47598">
    <property type="entry name" value="Ribbon-helix-helix"/>
    <property type="match status" value="1"/>
</dbReference>
<dbReference type="Gene3D" id="1.10.1220.10">
    <property type="entry name" value="Met repressor-like"/>
    <property type="match status" value="1"/>
</dbReference>
<dbReference type="EMBL" id="JADZGI010000006">
    <property type="protein sequence ID" value="MBH0115022.1"/>
    <property type="molecule type" value="Genomic_DNA"/>
</dbReference>
<dbReference type="GO" id="GO:0003677">
    <property type="term" value="F:DNA binding"/>
    <property type="evidence" value="ECO:0007669"/>
    <property type="project" value="UniProtKB-KW"/>
</dbReference>
<evidence type="ECO:0000259" key="1">
    <source>
        <dbReference type="Pfam" id="PF03869"/>
    </source>
</evidence>